<dbReference type="SUPFAM" id="SSF55729">
    <property type="entry name" value="Acyl-CoA N-acyltransferases (Nat)"/>
    <property type="match status" value="1"/>
</dbReference>
<protein>
    <submittedName>
        <fullName evidence="6">Acetyltransferase, putative</fullName>
    </submittedName>
</protein>
<comment type="similarity">
    <text evidence="3">Belongs to the acetyltransferase family. MAK3 subfamily.</text>
</comment>
<sequence length="246" mass="27925">MTTEFPSINKSENEKIENCMNSLLLNSTELELEKSKGKSKESAYKVDETDAHAHADADEHADGDGDDDGERIDGPINRIAIYQTLVVNNKEIAIYQYKAFPKIYLNSVYELLSSELSEPYNIFLLKTILKNYDEIALMSLYDERCVGTVISKIMTKCKNDETTTFGYICMIAVHKSARSCGLGSYLLNESIKLMQTLYGIDEVQLEAEATNNPTLRFYEKNGFIRVKRKPSYYLSGVDAFKLKKKL</sequence>
<dbReference type="Pfam" id="PF00583">
    <property type="entry name" value="Acetyltransf_1"/>
    <property type="match status" value="1"/>
</dbReference>
<dbReference type="VEuPathDB" id="PlasmoDB:POWCR01_010017800"/>
<evidence type="ECO:0000256" key="2">
    <source>
        <dbReference type="ARBA" id="ARBA00023315"/>
    </source>
</evidence>
<evidence type="ECO:0000256" key="4">
    <source>
        <dbReference type="SAM" id="MobiDB-lite"/>
    </source>
</evidence>
<dbReference type="AlphaFoldDB" id="A0A1C3KMH9"/>
<evidence type="ECO:0000313" key="7">
    <source>
        <dbReference type="Proteomes" id="UP000243200"/>
    </source>
</evidence>
<feature type="domain" description="N-acetyltransferase" evidence="5">
    <location>
        <begin position="95"/>
        <end position="246"/>
    </location>
</feature>
<dbReference type="InterPro" id="IPR000182">
    <property type="entry name" value="GNAT_dom"/>
</dbReference>
<name>A0A1C3KMH9_PLAOA</name>
<keyword evidence="1 6" id="KW-0808">Transferase</keyword>
<organism evidence="6 7">
    <name type="scientific">Plasmodium ovale</name>
    <name type="common">malaria parasite P. ovale</name>
    <dbReference type="NCBI Taxonomy" id="36330"/>
    <lineage>
        <taxon>Eukaryota</taxon>
        <taxon>Sar</taxon>
        <taxon>Alveolata</taxon>
        <taxon>Apicomplexa</taxon>
        <taxon>Aconoidasida</taxon>
        <taxon>Haemosporida</taxon>
        <taxon>Plasmodiidae</taxon>
        <taxon>Plasmodium</taxon>
        <taxon>Plasmodium (Plasmodium)</taxon>
    </lineage>
</organism>
<dbReference type="PROSITE" id="PS51186">
    <property type="entry name" value="GNAT"/>
    <property type="match status" value="1"/>
</dbReference>
<evidence type="ECO:0000256" key="3">
    <source>
        <dbReference type="ARBA" id="ARBA00024025"/>
    </source>
</evidence>
<accession>A0A1C3KMH9</accession>
<dbReference type="GO" id="GO:0004596">
    <property type="term" value="F:protein-N-terminal amino-acid acetyltransferase activity"/>
    <property type="evidence" value="ECO:0007669"/>
    <property type="project" value="InterPro"/>
</dbReference>
<keyword evidence="2" id="KW-0012">Acyltransferase</keyword>
<dbReference type="Proteomes" id="UP000243200">
    <property type="component" value="Chromosome 1"/>
</dbReference>
<proteinExistence type="inferred from homology"/>
<reference evidence="6 7" key="1">
    <citation type="submission" date="2016-06" db="EMBL/GenBank/DDBJ databases">
        <authorList>
            <consortium name="Pathogen Informatics"/>
        </authorList>
    </citation>
    <scope>NUCLEOTIDE SEQUENCE [LARGE SCALE GENOMIC DNA]</scope>
    <source>
        <strain evidence="6">PowCR01</strain>
    </source>
</reference>
<dbReference type="GO" id="GO:0031417">
    <property type="term" value="C:NatC complex"/>
    <property type="evidence" value="ECO:0007669"/>
    <property type="project" value="TreeGrafter"/>
</dbReference>
<dbReference type="InterPro" id="IPR016181">
    <property type="entry name" value="Acyl_CoA_acyltransferase"/>
</dbReference>
<dbReference type="Gene3D" id="3.40.630.30">
    <property type="match status" value="1"/>
</dbReference>
<dbReference type="PANTHER" id="PTHR45896">
    <property type="entry name" value="N-ALPHA-ACETYLTRANSFERASE 30"/>
    <property type="match status" value="1"/>
</dbReference>
<dbReference type="EMBL" id="LT594505">
    <property type="protein sequence ID" value="SBT75217.1"/>
    <property type="molecule type" value="Genomic_DNA"/>
</dbReference>
<feature type="compositionally biased region" description="Basic and acidic residues" evidence="4">
    <location>
        <begin position="32"/>
        <end position="63"/>
    </location>
</feature>
<dbReference type="VEuPathDB" id="PlasmoDB:PocGH01_01022800"/>
<dbReference type="InterPro" id="IPR044542">
    <property type="entry name" value="NAA30-like"/>
</dbReference>
<evidence type="ECO:0000259" key="5">
    <source>
        <dbReference type="PROSITE" id="PS51186"/>
    </source>
</evidence>
<feature type="region of interest" description="Disordered" evidence="4">
    <location>
        <begin position="32"/>
        <end position="69"/>
    </location>
</feature>
<dbReference type="PANTHER" id="PTHR45896:SF1">
    <property type="entry name" value="N-ALPHA-ACETYLTRANSFERASE 30"/>
    <property type="match status" value="1"/>
</dbReference>
<evidence type="ECO:0000256" key="1">
    <source>
        <dbReference type="ARBA" id="ARBA00022679"/>
    </source>
</evidence>
<dbReference type="CDD" id="cd04301">
    <property type="entry name" value="NAT_SF"/>
    <property type="match status" value="1"/>
</dbReference>
<evidence type="ECO:0000313" key="6">
    <source>
        <dbReference type="EMBL" id="SBT75217.1"/>
    </source>
</evidence>
<dbReference type="OrthoDB" id="249099at2759"/>
<gene>
    <name evidence="6" type="primary">PowCR01_010017800</name>
    <name evidence="6" type="ORF">POWCR01_010017800</name>
</gene>